<keyword evidence="2" id="KW-1185">Reference proteome</keyword>
<dbReference type="AlphaFoldDB" id="A0A2Z6IHX8"/>
<evidence type="ECO:0000313" key="1">
    <source>
        <dbReference type="EMBL" id="BBF65300.1"/>
    </source>
</evidence>
<organism evidence="1 2">
    <name type="scientific">Acidithiobacillus ferridurans</name>
    <dbReference type="NCBI Taxonomy" id="1232575"/>
    <lineage>
        <taxon>Bacteria</taxon>
        <taxon>Pseudomonadati</taxon>
        <taxon>Pseudomonadota</taxon>
        <taxon>Acidithiobacillia</taxon>
        <taxon>Acidithiobacillales</taxon>
        <taxon>Acidithiobacillaceae</taxon>
        <taxon>Acidithiobacillus</taxon>
    </lineage>
</organism>
<evidence type="ECO:0000313" key="2">
    <source>
        <dbReference type="Proteomes" id="UP000280188"/>
    </source>
</evidence>
<proteinExistence type="predicted"/>
<dbReference type="Proteomes" id="UP000280188">
    <property type="component" value="Chromosome"/>
</dbReference>
<sequence>MREYVIQTWGAWNEDEQRERHLQNYTPSTYRIVTFELGEGLGVNSADAAHFLKLPTTALEFLRR</sequence>
<accession>A0A2Z6IHX8</accession>
<dbReference type="KEGG" id="afj:AFERRID_15180"/>
<dbReference type="EMBL" id="AP018795">
    <property type="protein sequence ID" value="BBF65300.1"/>
    <property type="molecule type" value="Genomic_DNA"/>
</dbReference>
<protein>
    <submittedName>
        <fullName evidence="1">Uncharacterized protein</fullName>
    </submittedName>
</protein>
<gene>
    <name evidence="1" type="ORF">AFERRID_15180</name>
</gene>
<reference evidence="1 2" key="1">
    <citation type="journal article" date="2018" name="Microbiol. Resour. Announc.">
        <title>Complete Genome Sequence of Acidithiobacillus ferridurans JCM 18981.</title>
        <authorList>
            <person name="Miyauchi T."/>
            <person name="Kouzuma A."/>
            <person name="Abe T."/>
            <person name="Watanabe K."/>
        </authorList>
    </citation>
    <scope>NUCLEOTIDE SEQUENCE [LARGE SCALE GENOMIC DNA]</scope>
    <source>
        <strain evidence="2">ATCC 33020 / DSM 29468 / JCM 18981 / 11Fe</strain>
    </source>
</reference>
<name>A0A2Z6IHX8_ACIFI</name>